<evidence type="ECO:0000313" key="3">
    <source>
        <dbReference type="Proteomes" id="UP001283341"/>
    </source>
</evidence>
<dbReference type="Proteomes" id="UP001283341">
    <property type="component" value="Unassembled WGS sequence"/>
</dbReference>
<reference evidence="2" key="2">
    <citation type="submission" date="2023-06" db="EMBL/GenBank/DDBJ databases">
        <authorList>
            <consortium name="Lawrence Berkeley National Laboratory"/>
            <person name="Haridas S."/>
            <person name="Hensen N."/>
            <person name="Bonometti L."/>
            <person name="Westerberg I."/>
            <person name="Brannstrom I.O."/>
            <person name="Guillou S."/>
            <person name="Cros-Aarteil S."/>
            <person name="Calhoun S."/>
            <person name="Kuo A."/>
            <person name="Mondo S."/>
            <person name="Pangilinan J."/>
            <person name="Riley R."/>
            <person name="Labutti K."/>
            <person name="Andreopoulos B."/>
            <person name="Lipzen A."/>
            <person name="Chen C."/>
            <person name="Yanf M."/>
            <person name="Daum C."/>
            <person name="Ng V."/>
            <person name="Clum A."/>
            <person name="Steindorff A."/>
            <person name="Ohm R."/>
            <person name="Martin F."/>
            <person name="Silar P."/>
            <person name="Natvig D."/>
            <person name="Lalanne C."/>
            <person name="Gautier V."/>
            <person name="Ament-Velasquez S.L."/>
            <person name="Kruys A."/>
            <person name="Hutchinson M.I."/>
            <person name="Powell A.J."/>
            <person name="Barry K."/>
            <person name="Miller A.N."/>
            <person name="Grigoriev I.V."/>
            <person name="Debuchy R."/>
            <person name="Gladieux P."/>
            <person name="Thoren M.H."/>
            <person name="Johannesson H."/>
        </authorList>
    </citation>
    <scope>NUCLEOTIDE SEQUENCE</scope>
    <source>
        <strain evidence="2">CBS 118394</strain>
    </source>
</reference>
<dbReference type="EMBL" id="JAUEDM010000006">
    <property type="protein sequence ID" value="KAK3314705.1"/>
    <property type="molecule type" value="Genomic_DNA"/>
</dbReference>
<dbReference type="AlphaFoldDB" id="A0AAE0M0R7"/>
<comment type="caution">
    <text evidence="2">The sequence shown here is derived from an EMBL/GenBank/DDBJ whole genome shotgun (WGS) entry which is preliminary data.</text>
</comment>
<evidence type="ECO:0000256" key="1">
    <source>
        <dbReference type="SAM" id="Phobius"/>
    </source>
</evidence>
<keyword evidence="1" id="KW-0812">Transmembrane</keyword>
<evidence type="ECO:0000313" key="2">
    <source>
        <dbReference type="EMBL" id="KAK3314705.1"/>
    </source>
</evidence>
<protein>
    <submittedName>
        <fullName evidence="2">Uncharacterized protein</fullName>
    </submittedName>
</protein>
<organism evidence="2 3">
    <name type="scientific">Apodospora peruviana</name>
    <dbReference type="NCBI Taxonomy" id="516989"/>
    <lineage>
        <taxon>Eukaryota</taxon>
        <taxon>Fungi</taxon>
        <taxon>Dikarya</taxon>
        <taxon>Ascomycota</taxon>
        <taxon>Pezizomycotina</taxon>
        <taxon>Sordariomycetes</taxon>
        <taxon>Sordariomycetidae</taxon>
        <taxon>Sordariales</taxon>
        <taxon>Lasiosphaeriaceae</taxon>
        <taxon>Apodospora</taxon>
    </lineage>
</organism>
<feature type="transmembrane region" description="Helical" evidence="1">
    <location>
        <begin position="7"/>
        <end position="25"/>
    </location>
</feature>
<keyword evidence="3" id="KW-1185">Reference proteome</keyword>
<name>A0AAE0M0R7_9PEZI</name>
<gene>
    <name evidence="2" type="ORF">B0H66DRAFT_563431</name>
</gene>
<feature type="transmembrane region" description="Helical" evidence="1">
    <location>
        <begin position="31"/>
        <end position="50"/>
    </location>
</feature>
<proteinExistence type="predicted"/>
<accession>A0AAE0M0R7</accession>
<keyword evidence="1" id="KW-1133">Transmembrane helix</keyword>
<keyword evidence="1" id="KW-0472">Membrane</keyword>
<sequence length="57" mass="7068">MILWARAWISLFLFLYLLFYLFVFSLDIPPFLLYTFFIFILLLCVFACTYRHKRFIS</sequence>
<reference evidence="2" key="1">
    <citation type="journal article" date="2023" name="Mol. Phylogenet. Evol.">
        <title>Genome-scale phylogeny and comparative genomics of the fungal order Sordariales.</title>
        <authorList>
            <person name="Hensen N."/>
            <person name="Bonometti L."/>
            <person name="Westerberg I."/>
            <person name="Brannstrom I.O."/>
            <person name="Guillou S."/>
            <person name="Cros-Aarteil S."/>
            <person name="Calhoun S."/>
            <person name="Haridas S."/>
            <person name="Kuo A."/>
            <person name="Mondo S."/>
            <person name="Pangilinan J."/>
            <person name="Riley R."/>
            <person name="LaButti K."/>
            <person name="Andreopoulos B."/>
            <person name="Lipzen A."/>
            <person name="Chen C."/>
            <person name="Yan M."/>
            <person name="Daum C."/>
            <person name="Ng V."/>
            <person name="Clum A."/>
            <person name="Steindorff A."/>
            <person name="Ohm R.A."/>
            <person name="Martin F."/>
            <person name="Silar P."/>
            <person name="Natvig D.O."/>
            <person name="Lalanne C."/>
            <person name="Gautier V."/>
            <person name="Ament-Velasquez S.L."/>
            <person name="Kruys A."/>
            <person name="Hutchinson M.I."/>
            <person name="Powell A.J."/>
            <person name="Barry K."/>
            <person name="Miller A.N."/>
            <person name="Grigoriev I.V."/>
            <person name="Debuchy R."/>
            <person name="Gladieux P."/>
            <person name="Hiltunen Thoren M."/>
            <person name="Johannesson H."/>
        </authorList>
    </citation>
    <scope>NUCLEOTIDE SEQUENCE</scope>
    <source>
        <strain evidence="2">CBS 118394</strain>
    </source>
</reference>